<evidence type="ECO:0000256" key="7">
    <source>
        <dbReference type="ARBA" id="ARBA00023242"/>
    </source>
</evidence>
<keyword evidence="2" id="KW-0479">Metal-binding</keyword>
<evidence type="ECO:0000256" key="9">
    <source>
        <dbReference type="SAM" id="MobiDB-lite"/>
    </source>
</evidence>
<keyword evidence="12" id="KW-1185">Reference proteome</keyword>
<dbReference type="GO" id="GO:0000981">
    <property type="term" value="F:DNA-binding transcription factor activity, RNA polymerase II-specific"/>
    <property type="evidence" value="ECO:0007669"/>
    <property type="project" value="TreeGrafter"/>
</dbReference>
<dbReference type="SMART" id="SM00355">
    <property type="entry name" value="ZnF_C2H2"/>
    <property type="match status" value="8"/>
</dbReference>
<feature type="domain" description="C2H2-type" evidence="10">
    <location>
        <begin position="144"/>
        <end position="171"/>
    </location>
</feature>
<keyword evidence="3" id="KW-0677">Repeat</keyword>
<dbReference type="VEuPathDB" id="VectorBase:GAUT008411"/>
<dbReference type="PANTHER" id="PTHR24394:SF29">
    <property type="entry name" value="MYONEURIN"/>
    <property type="match status" value="1"/>
</dbReference>
<evidence type="ECO:0000256" key="2">
    <source>
        <dbReference type="ARBA" id="ARBA00022723"/>
    </source>
</evidence>
<dbReference type="Pfam" id="PF13894">
    <property type="entry name" value="zf-C2H2_4"/>
    <property type="match status" value="1"/>
</dbReference>
<feature type="domain" description="C2H2-type" evidence="10">
    <location>
        <begin position="314"/>
        <end position="341"/>
    </location>
</feature>
<feature type="domain" description="C2H2-type" evidence="10">
    <location>
        <begin position="228"/>
        <end position="256"/>
    </location>
</feature>
<evidence type="ECO:0000256" key="3">
    <source>
        <dbReference type="ARBA" id="ARBA00022737"/>
    </source>
</evidence>
<dbReference type="FunFam" id="3.30.160.60:FF:000478">
    <property type="entry name" value="Zinc finger protein 133"/>
    <property type="match status" value="1"/>
</dbReference>
<evidence type="ECO:0000313" key="12">
    <source>
        <dbReference type="Proteomes" id="UP000078200"/>
    </source>
</evidence>
<feature type="region of interest" description="Disordered" evidence="9">
    <location>
        <begin position="111"/>
        <end position="135"/>
    </location>
</feature>
<dbReference type="GO" id="GO:0005634">
    <property type="term" value="C:nucleus"/>
    <property type="evidence" value="ECO:0007669"/>
    <property type="project" value="UniProtKB-SubCell"/>
</dbReference>
<feature type="domain" description="C2H2-type" evidence="10">
    <location>
        <begin position="34"/>
        <end position="58"/>
    </location>
</feature>
<evidence type="ECO:0000256" key="4">
    <source>
        <dbReference type="ARBA" id="ARBA00022771"/>
    </source>
</evidence>
<keyword evidence="5" id="KW-0862">Zinc</keyword>
<dbReference type="GO" id="GO:0008270">
    <property type="term" value="F:zinc ion binding"/>
    <property type="evidence" value="ECO:0007669"/>
    <property type="project" value="UniProtKB-KW"/>
</dbReference>
<dbReference type="FunFam" id="3.30.160.60:FF:000875">
    <property type="entry name" value="zinc finger protein 236 isoform X7"/>
    <property type="match status" value="1"/>
</dbReference>
<proteinExistence type="predicted"/>
<dbReference type="InterPro" id="IPR036236">
    <property type="entry name" value="Znf_C2H2_sf"/>
</dbReference>
<evidence type="ECO:0000256" key="6">
    <source>
        <dbReference type="ARBA" id="ARBA00023125"/>
    </source>
</evidence>
<sequence>MEKCEELESNAILLQKCGEIFYDTLATPDVNVSFQCTFCQKIFTELYAFLQHLQCEHSPTPVEELSFESDKEETIEEILLAVEERVSQYVLTKSEDSDSSECILKNDKTEMDNDHKSDELSVDKKEKYDAHSKPPAVSRKRREYICPRCCKVFKKTWDLKEHLHIHDGLKPYKCEHCPASFACKSNLRVHMRGHSGEKSFVCHFCTRSFTSTTSRYRHERSHTGERPYVCEFCGKSFSTSSGLRSHRSSQHLKERNFVCGICDRRFNRRSQLRMHHTNIHTEVPRTHVCMICEAAFKGIIALKTHLKIHKEKTYECSECGKKFAQRGGLYAHRRTHKKQRDTFLKDIWK</sequence>
<accession>A0A1A9ULL3</accession>
<feature type="domain" description="C2H2-type" evidence="10">
    <location>
        <begin position="200"/>
        <end position="227"/>
    </location>
</feature>
<dbReference type="PROSITE" id="PS00028">
    <property type="entry name" value="ZINC_FINGER_C2H2_1"/>
    <property type="match status" value="7"/>
</dbReference>
<evidence type="ECO:0000259" key="10">
    <source>
        <dbReference type="PROSITE" id="PS50157"/>
    </source>
</evidence>
<dbReference type="AlphaFoldDB" id="A0A1A9ULL3"/>
<protein>
    <recommendedName>
        <fullName evidence="10">C2H2-type domain-containing protein</fullName>
    </recommendedName>
</protein>
<feature type="compositionally biased region" description="Basic and acidic residues" evidence="9">
    <location>
        <begin position="111"/>
        <end position="132"/>
    </location>
</feature>
<evidence type="ECO:0000256" key="5">
    <source>
        <dbReference type="ARBA" id="ARBA00022833"/>
    </source>
</evidence>
<dbReference type="SUPFAM" id="SSF57667">
    <property type="entry name" value="beta-beta-alpha zinc fingers"/>
    <property type="match status" value="4"/>
</dbReference>
<dbReference type="PROSITE" id="PS50157">
    <property type="entry name" value="ZINC_FINGER_C2H2_2"/>
    <property type="match status" value="7"/>
</dbReference>
<dbReference type="PANTHER" id="PTHR24394">
    <property type="entry name" value="ZINC FINGER PROTEIN"/>
    <property type="match status" value="1"/>
</dbReference>
<evidence type="ECO:0000313" key="11">
    <source>
        <dbReference type="EnsemblMetazoa" id="GAUT008411-PA"/>
    </source>
</evidence>
<dbReference type="FunFam" id="3.30.160.60:FF:000358">
    <property type="entry name" value="zinc finger protein 24"/>
    <property type="match status" value="1"/>
</dbReference>
<dbReference type="Pfam" id="PF00096">
    <property type="entry name" value="zf-C2H2"/>
    <property type="match status" value="3"/>
</dbReference>
<dbReference type="Gene3D" id="3.30.160.60">
    <property type="entry name" value="Classic Zinc Finger"/>
    <property type="match status" value="6"/>
</dbReference>
<evidence type="ECO:0000256" key="1">
    <source>
        <dbReference type="ARBA" id="ARBA00004123"/>
    </source>
</evidence>
<feature type="domain" description="C2H2-type" evidence="10">
    <location>
        <begin position="172"/>
        <end position="199"/>
    </location>
</feature>
<dbReference type="InterPro" id="IPR013087">
    <property type="entry name" value="Znf_C2H2_type"/>
</dbReference>
<dbReference type="GO" id="GO:0003677">
    <property type="term" value="F:DNA binding"/>
    <property type="evidence" value="ECO:0007669"/>
    <property type="project" value="UniProtKB-KW"/>
</dbReference>
<evidence type="ECO:0000256" key="8">
    <source>
        <dbReference type="PROSITE-ProRule" id="PRU00042"/>
    </source>
</evidence>
<dbReference type="EnsemblMetazoa" id="GAUT008411-RA">
    <property type="protein sequence ID" value="GAUT008411-PA"/>
    <property type="gene ID" value="GAUT008411"/>
</dbReference>
<dbReference type="STRING" id="7395.A0A1A9ULL3"/>
<keyword evidence="6" id="KW-0238">DNA-binding</keyword>
<dbReference type="Proteomes" id="UP000078200">
    <property type="component" value="Unassembled WGS sequence"/>
</dbReference>
<keyword evidence="4 8" id="KW-0863">Zinc-finger</keyword>
<name>A0A1A9ULL3_GLOAU</name>
<feature type="domain" description="C2H2-type" evidence="10">
    <location>
        <begin position="257"/>
        <end position="281"/>
    </location>
</feature>
<organism evidence="11 12">
    <name type="scientific">Glossina austeni</name>
    <name type="common">Savannah tsetse fly</name>
    <dbReference type="NCBI Taxonomy" id="7395"/>
    <lineage>
        <taxon>Eukaryota</taxon>
        <taxon>Metazoa</taxon>
        <taxon>Ecdysozoa</taxon>
        <taxon>Arthropoda</taxon>
        <taxon>Hexapoda</taxon>
        <taxon>Insecta</taxon>
        <taxon>Pterygota</taxon>
        <taxon>Neoptera</taxon>
        <taxon>Endopterygota</taxon>
        <taxon>Diptera</taxon>
        <taxon>Brachycera</taxon>
        <taxon>Muscomorpha</taxon>
        <taxon>Hippoboscoidea</taxon>
        <taxon>Glossinidae</taxon>
        <taxon>Glossina</taxon>
    </lineage>
</organism>
<reference evidence="11" key="1">
    <citation type="submission" date="2020-05" db="UniProtKB">
        <authorList>
            <consortium name="EnsemblMetazoa"/>
        </authorList>
    </citation>
    <scope>IDENTIFICATION</scope>
    <source>
        <strain evidence="11">TTRI</strain>
    </source>
</reference>
<dbReference type="Pfam" id="PF13912">
    <property type="entry name" value="zf-C2H2_6"/>
    <property type="match status" value="1"/>
</dbReference>
<comment type="subcellular location">
    <subcellularLocation>
        <location evidence="1">Nucleus</location>
    </subcellularLocation>
</comment>
<keyword evidence="7" id="KW-0539">Nucleus</keyword>